<proteinExistence type="predicted"/>
<feature type="region of interest" description="Disordered" evidence="1">
    <location>
        <begin position="1"/>
        <end position="51"/>
    </location>
</feature>
<sequence>MQSQGEGGEKKKNKKNTTTKSRRAPGTRAVRSGGAHRLRQTEPGESSVRLRAEPSLRTVPIWRWQEADDKRLDGQLGSI</sequence>
<dbReference type="EMBL" id="JANPWB010000008">
    <property type="protein sequence ID" value="KAJ1165909.1"/>
    <property type="molecule type" value="Genomic_DNA"/>
</dbReference>
<feature type="compositionally biased region" description="Basic residues" evidence="1">
    <location>
        <begin position="11"/>
        <end position="25"/>
    </location>
</feature>
<keyword evidence="3" id="KW-1185">Reference proteome</keyword>
<reference evidence="2" key="1">
    <citation type="journal article" date="2022" name="bioRxiv">
        <title>Sequencing and chromosome-scale assembly of the giantPleurodeles waltlgenome.</title>
        <authorList>
            <person name="Brown T."/>
            <person name="Elewa A."/>
            <person name="Iarovenko S."/>
            <person name="Subramanian E."/>
            <person name="Araus A.J."/>
            <person name="Petzold A."/>
            <person name="Susuki M."/>
            <person name="Suzuki K.-i.T."/>
            <person name="Hayashi T."/>
            <person name="Toyoda A."/>
            <person name="Oliveira C."/>
            <person name="Osipova E."/>
            <person name="Leigh N.D."/>
            <person name="Simon A."/>
            <person name="Yun M.H."/>
        </authorList>
    </citation>
    <scope>NUCLEOTIDE SEQUENCE</scope>
    <source>
        <strain evidence="2">20211129_DDA</strain>
        <tissue evidence="2">Liver</tissue>
    </source>
</reference>
<dbReference type="AlphaFoldDB" id="A0AAV7SPI9"/>
<accession>A0AAV7SPI9</accession>
<evidence type="ECO:0000313" key="3">
    <source>
        <dbReference type="Proteomes" id="UP001066276"/>
    </source>
</evidence>
<gene>
    <name evidence="2" type="ORF">NDU88_006326</name>
</gene>
<dbReference type="Proteomes" id="UP001066276">
    <property type="component" value="Chromosome 4_2"/>
</dbReference>
<comment type="caution">
    <text evidence="2">The sequence shown here is derived from an EMBL/GenBank/DDBJ whole genome shotgun (WGS) entry which is preliminary data.</text>
</comment>
<evidence type="ECO:0000313" key="2">
    <source>
        <dbReference type="EMBL" id="KAJ1165909.1"/>
    </source>
</evidence>
<evidence type="ECO:0000256" key="1">
    <source>
        <dbReference type="SAM" id="MobiDB-lite"/>
    </source>
</evidence>
<protein>
    <submittedName>
        <fullName evidence="2">Uncharacterized protein</fullName>
    </submittedName>
</protein>
<name>A0AAV7SPI9_PLEWA</name>
<organism evidence="2 3">
    <name type="scientific">Pleurodeles waltl</name>
    <name type="common">Iberian ribbed newt</name>
    <dbReference type="NCBI Taxonomy" id="8319"/>
    <lineage>
        <taxon>Eukaryota</taxon>
        <taxon>Metazoa</taxon>
        <taxon>Chordata</taxon>
        <taxon>Craniata</taxon>
        <taxon>Vertebrata</taxon>
        <taxon>Euteleostomi</taxon>
        <taxon>Amphibia</taxon>
        <taxon>Batrachia</taxon>
        <taxon>Caudata</taxon>
        <taxon>Salamandroidea</taxon>
        <taxon>Salamandridae</taxon>
        <taxon>Pleurodelinae</taxon>
        <taxon>Pleurodeles</taxon>
    </lineage>
</organism>